<evidence type="ECO:0000256" key="1">
    <source>
        <dbReference type="ARBA" id="ARBA00023015"/>
    </source>
</evidence>
<keyword evidence="6" id="KW-1185">Reference proteome</keyword>
<reference evidence="5 6" key="1">
    <citation type="submission" date="2017-10" db="EMBL/GenBank/DDBJ databases">
        <title>Genome sequence of Caulobacter mirabilis FWC38.</title>
        <authorList>
            <person name="Fiebig A."/>
            <person name="Crosson S."/>
        </authorList>
    </citation>
    <scope>NUCLEOTIDE SEQUENCE [LARGE SCALE GENOMIC DNA]</scope>
    <source>
        <strain evidence="5 6">FWC 38</strain>
    </source>
</reference>
<dbReference type="InterPro" id="IPR036388">
    <property type="entry name" value="WH-like_DNA-bd_sf"/>
</dbReference>
<dbReference type="Gene3D" id="3.30.450.80">
    <property type="entry name" value="Transcription factor LuxR-like, autoinducer-binding domain"/>
    <property type="match status" value="1"/>
</dbReference>
<sequence length="254" mass="28620">MRIGPKFRQAIRKVTRAQSLRDVAESLAEFGEPYGLKRFLVAEIVLGYVRPELIVFIDTMGREWRRLYAEMGVDLDPLIDAMRDQRQLVQWSRLPLAKLNPVQRHYIEAFSAMGVADGLSIPIWGPNGYWAWVAAAGDRQLDLSHDDREALQLLAMLVLSKCRLLRYGHHVPGAHEHSISHREADILYWVLEGKTDDEIATIVGLGRATVKFHIHNAIIKLDATNRITAAVKALKSGLLLGPITRHAVIVPQDD</sequence>
<feature type="domain" description="HTH luxR-type" evidence="4">
    <location>
        <begin position="172"/>
        <end position="237"/>
    </location>
</feature>
<dbReference type="PRINTS" id="PR00038">
    <property type="entry name" value="HTHLUXR"/>
</dbReference>
<evidence type="ECO:0000313" key="6">
    <source>
        <dbReference type="Proteomes" id="UP000228945"/>
    </source>
</evidence>
<keyword evidence="2" id="KW-0238">DNA-binding</keyword>
<dbReference type="AlphaFoldDB" id="A0A2D2AUZ1"/>
<name>A0A2D2AUZ1_9CAUL</name>
<dbReference type="GO" id="GO:0003677">
    <property type="term" value="F:DNA binding"/>
    <property type="evidence" value="ECO:0007669"/>
    <property type="project" value="UniProtKB-KW"/>
</dbReference>
<dbReference type="PANTHER" id="PTHR44688:SF25">
    <property type="entry name" value="HTH LUXR-TYPE DOMAIN-CONTAINING PROTEIN"/>
    <property type="match status" value="1"/>
</dbReference>
<dbReference type="Gene3D" id="1.10.10.10">
    <property type="entry name" value="Winged helix-like DNA-binding domain superfamily/Winged helix DNA-binding domain"/>
    <property type="match status" value="1"/>
</dbReference>
<dbReference type="Proteomes" id="UP000228945">
    <property type="component" value="Chromosome"/>
</dbReference>
<keyword evidence="3" id="KW-0804">Transcription</keyword>
<evidence type="ECO:0000256" key="2">
    <source>
        <dbReference type="ARBA" id="ARBA00023125"/>
    </source>
</evidence>
<dbReference type="InterPro" id="IPR000792">
    <property type="entry name" value="Tscrpt_reg_LuxR_C"/>
</dbReference>
<dbReference type="Pfam" id="PF03472">
    <property type="entry name" value="Autoind_bind"/>
    <property type="match status" value="1"/>
</dbReference>
<dbReference type="Pfam" id="PF00196">
    <property type="entry name" value="GerE"/>
    <property type="match status" value="1"/>
</dbReference>
<dbReference type="GO" id="GO:0006355">
    <property type="term" value="P:regulation of DNA-templated transcription"/>
    <property type="evidence" value="ECO:0007669"/>
    <property type="project" value="InterPro"/>
</dbReference>
<evidence type="ECO:0000256" key="3">
    <source>
        <dbReference type="ARBA" id="ARBA00023163"/>
    </source>
</evidence>
<dbReference type="SMART" id="SM00421">
    <property type="entry name" value="HTH_LUXR"/>
    <property type="match status" value="1"/>
</dbReference>
<dbReference type="InterPro" id="IPR036693">
    <property type="entry name" value="TF_LuxR_autoind-bd_dom_sf"/>
</dbReference>
<dbReference type="InterPro" id="IPR005143">
    <property type="entry name" value="TF_LuxR_autoind-bd_dom"/>
</dbReference>
<dbReference type="KEGG" id="cmb:CSW64_05025"/>
<accession>A0A2D2AUZ1</accession>
<dbReference type="SUPFAM" id="SSF46894">
    <property type="entry name" value="C-terminal effector domain of the bipartite response regulators"/>
    <property type="match status" value="1"/>
</dbReference>
<keyword evidence="1" id="KW-0805">Transcription regulation</keyword>
<evidence type="ECO:0000313" key="5">
    <source>
        <dbReference type="EMBL" id="ATQ41819.1"/>
    </source>
</evidence>
<evidence type="ECO:0000259" key="4">
    <source>
        <dbReference type="PROSITE" id="PS50043"/>
    </source>
</evidence>
<dbReference type="PROSITE" id="PS50043">
    <property type="entry name" value="HTH_LUXR_2"/>
    <property type="match status" value="1"/>
</dbReference>
<dbReference type="CDD" id="cd06170">
    <property type="entry name" value="LuxR_C_like"/>
    <property type="match status" value="1"/>
</dbReference>
<dbReference type="OrthoDB" id="3170288at2"/>
<organism evidence="5 6">
    <name type="scientific">Caulobacter mirabilis</name>
    <dbReference type="NCBI Taxonomy" id="69666"/>
    <lineage>
        <taxon>Bacteria</taxon>
        <taxon>Pseudomonadati</taxon>
        <taxon>Pseudomonadota</taxon>
        <taxon>Alphaproteobacteria</taxon>
        <taxon>Caulobacterales</taxon>
        <taxon>Caulobacteraceae</taxon>
        <taxon>Caulobacter</taxon>
    </lineage>
</organism>
<proteinExistence type="predicted"/>
<gene>
    <name evidence="5" type="ORF">CSW64_05025</name>
</gene>
<dbReference type="EMBL" id="CP024201">
    <property type="protein sequence ID" value="ATQ41819.1"/>
    <property type="molecule type" value="Genomic_DNA"/>
</dbReference>
<dbReference type="PANTHER" id="PTHR44688">
    <property type="entry name" value="DNA-BINDING TRANSCRIPTIONAL ACTIVATOR DEVR_DOSR"/>
    <property type="match status" value="1"/>
</dbReference>
<protein>
    <recommendedName>
        <fullName evidence="4">HTH luxR-type domain-containing protein</fullName>
    </recommendedName>
</protein>
<dbReference type="InterPro" id="IPR016032">
    <property type="entry name" value="Sig_transdc_resp-reg_C-effctor"/>
</dbReference>
<dbReference type="SUPFAM" id="SSF75516">
    <property type="entry name" value="Pheromone-binding domain of LuxR-like quorum-sensing transcription factors"/>
    <property type="match status" value="1"/>
</dbReference>